<evidence type="ECO:0000313" key="2">
    <source>
        <dbReference type="EMBL" id="MBB3898078.1"/>
    </source>
</evidence>
<feature type="domain" description="Oxidoreductase molybdopterin-binding" evidence="1">
    <location>
        <begin position="99"/>
        <end position="253"/>
    </location>
</feature>
<dbReference type="RefSeq" id="WP_184383174.1">
    <property type="nucleotide sequence ID" value="NZ_JACIDJ010000002.1"/>
</dbReference>
<dbReference type="EC" id="1.8.-.-" evidence="2"/>
<name>A0A840A7Q0_9PROT</name>
<keyword evidence="3" id="KW-1185">Reference proteome</keyword>
<organism evidence="2 3">
    <name type="scientific">Roseococcus suduntuyensis</name>
    <dbReference type="NCBI Taxonomy" id="455361"/>
    <lineage>
        <taxon>Bacteria</taxon>
        <taxon>Pseudomonadati</taxon>
        <taxon>Pseudomonadota</taxon>
        <taxon>Alphaproteobacteria</taxon>
        <taxon>Acetobacterales</taxon>
        <taxon>Roseomonadaceae</taxon>
        <taxon>Roseococcus</taxon>
    </lineage>
</organism>
<dbReference type="PANTHER" id="PTHR43032:SF3">
    <property type="entry name" value="PROTEIN-METHIONINE-SULFOXIDE REDUCTASE CATALYTIC SUBUNIT MSRP"/>
    <property type="match status" value="1"/>
</dbReference>
<comment type="caution">
    <text evidence="2">The sequence shown here is derived from an EMBL/GenBank/DDBJ whole genome shotgun (WGS) entry which is preliminary data.</text>
</comment>
<dbReference type="SUPFAM" id="SSF56524">
    <property type="entry name" value="Oxidoreductase molybdopterin-binding domain"/>
    <property type="match status" value="1"/>
</dbReference>
<dbReference type="GO" id="GO:0016491">
    <property type="term" value="F:oxidoreductase activity"/>
    <property type="evidence" value="ECO:0007669"/>
    <property type="project" value="UniProtKB-KW"/>
</dbReference>
<dbReference type="PANTHER" id="PTHR43032">
    <property type="entry name" value="PROTEIN-METHIONINE-SULFOXIDE REDUCTASE"/>
    <property type="match status" value="1"/>
</dbReference>
<dbReference type="Proteomes" id="UP000553193">
    <property type="component" value="Unassembled WGS sequence"/>
</dbReference>
<evidence type="ECO:0000259" key="1">
    <source>
        <dbReference type="Pfam" id="PF00174"/>
    </source>
</evidence>
<dbReference type="InterPro" id="IPR000572">
    <property type="entry name" value="OxRdtase_Mopterin-bd_dom"/>
</dbReference>
<dbReference type="AlphaFoldDB" id="A0A840A7Q0"/>
<evidence type="ECO:0000313" key="3">
    <source>
        <dbReference type="Proteomes" id="UP000553193"/>
    </source>
</evidence>
<dbReference type="NCBIfam" id="NF003767">
    <property type="entry name" value="PRK05363.1"/>
    <property type="match status" value="1"/>
</dbReference>
<gene>
    <name evidence="2" type="ORF">GGQ83_001515</name>
</gene>
<dbReference type="InterPro" id="IPR036374">
    <property type="entry name" value="OxRdtase_Mopterin-bd_sf"/>
</dbReference>
<sequence>MLIRRRRGWELPESAATPEHWVLNRRALMGAGAALLPGAALAQRVSDLPAGPPLPTHARNERYLAGRELSPEREVTSYNNFYEFGTSKSIARAAQRMPTRPWTLKVEGMVARPREFDMDDLIRQMPIEERVYRLRCVEAWALTAPWTGFEMSHLLRLVEPQAGARYVTFETASIPNVMPGLRQSWYPWPHVEACTIEEAANELTFLPVGLFGRPLPQQNGGPLRVLFPWKYGFKSGKSLTRITFTAERPRTFWPTIQGSEYGFWANVNPEVPHPRWSQATERLLGSGERVPTQLFNGYGEFVAGLYTNLGRERLWA</sequence>
<reference evidence="2 3" key="1">
    <citation type="submission" date="2020-08" db="EMBL/GenBank/DDBJ databases">
        <title>Genomic Encyclopedia of Type Strains, Phase IV (KMG-IV): sequencing the most valuable type-strain genomes for metagenomic binning, comparative biology and taxonomic classification.</title>
        <authorList>
            <person name="Goeker M."/>
        </authorList>
    </citation>
    <scope>NUCLEOTIDE SEQUENCE [LARGE SCALE GENOMIC DNA]</scope>
    <source>
        <strain evidence="2 3">DSM 19979</strain>
    </source>
</reference>
<accession>A0A840A7Q0</accession>
<proteinExistence type="predicted"/>
<keyword evidence="2" id="KW-0560">Oxidoreductase</keyword>
<dbReference type="Gene3D" id="3.90.420.10">
    <property type="entry name" value="Oxidoreductase, molybdopterin-binding domain"/>
    <property type="match status" value="1"/>
</dbReference>
<dbReference type="EMBL" id="JACIDJ010000002">
    <property type="protein sequence ID" value="MBB3898078.1"/>
    <property type="molecule type" value="Genomic_DNA"/>
</dbReference>
<protein>
    <submittedName>
        <fullName evidence="2">Sulfoxide reductase catalytic subunit YedY</fullName>
        <ecNumber evidence="2">1.8.-.-</ecNumber>
    </submittedName>
</protein>
<dbReference type="Pfam" id="PF00174">
    <property type="entry name" value="Oxidored_molyb"/>
    <property type="match status" value="1"/>
</dbReference>